<keyword evidence="3" id="KW-0418">Kinase</keyword>
<keyword evidence="8" id="KW-1185">Reference proteome</keyword>
<dbReference type="InterPro" id="IPR011009">
    <property type="entry name" value="Kinase-like_dom_sf"/>
</dbReference>
<keyword evidence="4" id="KW-0067">ATP-binding</keyword>
<evidence type="ECO:0000256" key="1">
    <source>
        <dbReference type="ARBA" id="ARBA00022679"/>
    </source>
</evidence>
<dbReference type="Gene3D" id="1.10.510.10">
    <property type="entry name" value="Transferase(Phosphotransferase) domain 1"/>
    <property type="match status" value="1"/>
</dbReference>
<dbReference type="SUPFAM" id="SSF56112">
    <property type="entry name" value="Protein kinase-like (PK-like)"/>
    <property type="match status" value="1"/>
</dbReference>
<dbReference type="SMART" id="SM00220">
    <property type="entry name" value="S_TKc"/>
    <property type="match status" value="1"/>
</dbReference>
<dbReference type="PANTHER" id="PTHR44329">
    <property type="entry name" value="SERINE/THREONINE-PROTEIN KINASE TNNI3K-RELATED"/>
    <property type="match status" value="1"/>
</dbReference>
<dbReference type="AlphaFoldDB" id="A0A0C9TW09"/>
<feature type="domain" description="Protein kinase" evidence="6">
    <location>
        <begin position="208"/>
        <end position="479"/>
    </location>
</feature>
<dbReference type="EMBL" id="KN837198">
    <property type="protein sequence ID" value="KIJ34533.1"/>
    <property type="molecule type" value="Genomic_DNA"/>
</dbReference>
<accession>A0A0C9TW09</accession>
<dbReference type="GO" id="GO:0005524">
    <property type="term" value="F:ATP binding"/>
    <property type="evidence" value="ECO:0007669"/>
    <property type="project" value="UniProtKB-KW"/>
</dbReference>
<organism evidence="7 8">
    <name type="scientific">Sphaerobolus stellatus (strain SS14)</name>
    <dbReference type="NCBI Taxonomy" id="990650"/>
    <lineage>
        <taxon>Eukaryota</taxon>
        <taxon>Fungi</taxon>
        <taxon>Dikarya</taxon>
        <taxon>Basidiomycota</taxon>
        <taxon>Agaricomycotina</taxon>
        <taxon>Agaricomycetes</taxon>
        <taxon>Phallomycetidae</taxon>
        <taxon>Geastrales</taxon>
        <taxon>Sphaerobolaceae</taxon>
        <taxon>Sphaerobolus</taxon>
    </lineage>
</organism>
<dbReference type="InterPro" id="IPR001245">
    <property type="entry name" value="Ser-Thr/Tyr_kinase_cat_dom"/>
</dbReference>
<evidence type="ECO:0000313" key="8">
    <source>
        <dbReference type="Proteomes" id="UP000054279"/>
    </source>
</evidence>
<dbReference type="PANTHER" id="PTHR44329:SF288">
    <property type="entry name" value="MITOGEN-ACTIVATED PROTEIN KINASE KINASE KINASE 20"/>
    <property type="match status" value="1"/>
</dbReference>
<keyword evidence="1" id="KW-0808">Transferase</keyword>
<reference evidence="7 8" key="1">
    <citation type="submission" date="2014-06" db="EMBL/GenBank/DDBJ databases">
        <title>Evolutionary Origins and Diversification of the Mycorrhizal Mutualists.</title>
        <authorList>
            <consortium name="DOE Joint Genome Institute"/>
            <consortium name="Mycorrhizal Genomics Consortium"/>
            <person name="Kohler A."/>
            <person name="Kuo A."/>
            <person name="Nagy L.G."/>
            <person name="Floudas D."/>
            <person name="Copeland A."/>
            <person name="Barry K.W."/>
            <person name="Cichocki N."/>
            <person name="Veneault-Fourrey C."/>
            <person name="LaButti K."/>
            <person name="Lindquist E.A."/>
            <person name="Lipzen A."/>
            <person name="Lundell T."/>
            <person name="Morin E."/>
            <person name="Murat C."/>
            <person name="Riley R."/>
            <person name="Ohm R."/>
            <person name="Sun H."/>
            <person name="Tunlid A."/>
            <person name="Henrissat B."/>
            <person name="Grigoriev I.V."/>
            <person name="Hibbett D.S."/>
            <person name="Martin F."/>
        </authorList>
    </citation>
    <scope>NUCLEOTIDE SEQUENCE [LARGE SCALE GENOMIC DNA]</scope>
    <source>
        <strain evidence="7 8">SS14</strain>
    </source>
</reference>
<dbReference type="InterPro" id="IPR036612">
    <property type="entry name" value="KH_dom_type_1_sf"/>
</dbReference>
<name>A0A0C9TW09_SPHS4</name>
<dbReference type="GO" id="GO:0004674">
    <property type="term" value="F:protein serine/threonine kinase activity"/>
    <property type="evidence" value="ECO:0007669"/>
    <property type="project" value="TreeGrafter"/>
</dbReference>
<evidence type="ECO:0000313" key="7">
    <source>
        <dbReference type="EMBL" id="KIJ34533.1"/>
    </source>
</evidence>
<dbReference type="InterPro" id="IPR000719">
    <property type="entry name" value="Prot_kinase_dom"/>
</dbReference>
<protein>
    <submittedName>
        <fullName evidence="7">Unplaced genomic scaffold SPHSTscaffold_123, whole genome shotgun sequence</fullName>
    </submittedName>
</protein>
<dbReference type="InterPro" id="IPR051681">
    <property type="entry name" value="Ser/Thr_Kinases-Pseudokinases"/>
</dbReference>
<gene>
    <name evidence="7" type="ORF">M422DRAFT_782852</name>
</gene>
<dbReference type="Pfam" id="PF00013">
    <property type="entry name" value="KH_1"/>
    <property type="match status" value="1"/>
</dbReference>
<evidence type="ECO:0000256" key="4">
    <source>
        <dbReference type="ARBA" id="ARBA00022840"/>
    </source>
</evidence>
<dbReference type="Proteomes" id="UP000054279">
    <property type="component" value="Unassembled WGS sequence"/>
</dbReference>
<dbReference type="PROSITE" id="PS50084">
    <property type="entry name" value="KH_TYPE_1"/>
    <property type="match status" value="1"/>
</dbReference>
<evidence type="ECO:0000256" key="3">
    <source>
        <dbReference type="ARBA" id="ARBA00022777"/>
    </source>
</evidence>
<dbReference type="Pfam" id="PF07714">
    <property type="entry name" value="PK_Tyr_Ser-Thr"/>
    <property type="match status" value="1"/>
</dbReference>
<dbReference type="PROSITE" id="PS50011">
    <property type="entry name" value="PROTEIN_KINASE_DOM"/>
    <property type="match status" value="1"/>
</dbReference>
<dbReference type="InterPro" id="IPR008271">
    <property type="entry name" value="Ser/Thr_kinase_AS"/>
</dbReference>
<dbReference type="GO" id="GO:0003723">
    <property type="term" value="F:RNA binding"/>
    <property type="evidence" value="ECO:0007669"/>
    <property type="project" value="UniProtKB-UniRule"/>
</dbReference>
<dbReference type="InterPro" id="IPR004088">
    <property type="entry name" value="KH_dom_type_1"/>
</dbReference>
<dbReference type="HOGENOM" id="CLU_422212_0_0_1"/>
<dbReference type="Gene3D" id="3.30.1370.10">
    <property type="entry name" value="K Homology domain, type 1"/>
    <property type="match status" value="1"/>
</dbReference>
<dbReference type="PROSITE" id="PS00108">
    <property type="entry name" value="PROTEIN_KINASE_ST"/>
    <property type="match status" value="1"/>
</dbReference>
<evidence type="ECO:0000259" key="6">
    <source>
        <dbReference type="PROSITE" id="PS50011"/>
    </source>
</evidence>
<keyword evidence="5" id="KW-0694">RNA-binding</keyword>
<sequence>MAPVTKLLQGRSKQKKHTDQYIQPVATDFEATLRDAWNICANHTVLRAIHRRIVASKTPYKSELQEHLQQNIRNWKGMNPLQSLVYVPEELARFQKACEQKGVNVMVEDERLSREDLYELEGTLVWTIDRLTSDETLKSAAFTLRDGYADRLLTHLQNALDLSRRDRRKDLWDRIDRITFREECLKMLRRLASEAQLLPSSLWIGNILLIERNIASGGYGTVSKGTWGKEIVAVKEYRYNDYEIKKRMRHEALIWHELRHPNVVPFYGILRMGGKSQVEFSLVSKWMENGILTDYLSLMDKGKVYVNVIKLLHQTACGLNFLHNHRPMVIHGDIKGANILIDADGNALISDFGIAQIHYDIVNGKRTTPLDSGTWRYCSPEFLAALTLPNTGSDIWAFGMLMWEAFTGHVPYHKWINQAALVKVIVQDKELPEFPSSYGNPSRRRGFNEEVWHLMQLCWDYTPDKRPDMQTIEDKLSILMEKSIEPPSETYCKEIAVVPSAFTEQIRIRLGEIWKTLGVEAKEVPGESIYQGNLKCDRISLKGDIVSVSEAKIRLNSTIKELNTMEVTSTLKLPSHLRGFLTGQGRDIVERLRKDNKSVSIYLPSEGPTAGEIVKITGQREFVEIAKADVRKTMNRLSKTSLSGNKKAK</sequence>
<keyword evidence="2" id="KW-0547">Nucleotide-binding</keyword>
<dbReference type="OrthoDB" id="346907at2759"/>
<evidence type="ECO:0000256" key="5">
    <source>
        <dbReference type="PROSITE-ProRule" id="PRU00117"/>
    </source>
</evidence>
<dbReference type="SUPFAM" id="SSF54791">
    <property type="entry name" value="Eukaryotic type KH-domain (KH-domain type I)"/>
    <property type="match status" value="1"/>
</dbReference>
<proteinExistence type="predicted"/>
<evidence type="ECO:0000256" key="2">
    <source>
        <dbReference type="ARBA" id="ARBA00022741"/>
    </source>
</evidence>